<comment type="caution">
    <text evidence="2">The sequence shown here is derived from an EMBL/GenBank/DDBJ whole genome shotgun (WGS) entry which is preliminary data.</text>
</comment>
<name>A0A5C5BBS7_9MICO</name>
<dbReference type="Gene3D" id="3.20.80.10">
    <property type="entry name" value="Regulatory factor, effector binding domain"/>
    <property type="match status" value="1"/>
</dbReference>
<organism evidence="2 3">
    <name type="scientific">Miniimonas arenae</name>
    <dbReference type="NCBI Taxonomy" id="676201"/>
    <lineage>
        <taxon>Bacteria</taxon>
        <taxon>Bacillati</taxon>
        <taxon>Actinomycetota</taxon>
        <taxon>Actinomycetes</taxon>
        <taxon>Micrococcales</taxon>
        <taxon>Beutenbergiaceae</taxon>
        <taxon>Miniimonas</taxon>
    </lineage>
</organism>
<evidence type="ECO:0000313" key="3">
    <source>
        <dbReference type="Proteomes" id="UP000313849"/>
    </source>
</evidence>
<accession>A0A5C5BBS7</accession>
<protein>
    <submittedName>
        <fullName evidence="2">GyrI-like domain-containing protein</fullName>
    </submittedName>
</protein>
<dbReference type="EMBL" id="VENP01000051">
    <property type="protein sequence ID" value="TNU73336.1"/>
    <property type="molecule type" value="Genomic_DNA"/>
</dbReference>
<dbReference type="SUPFAM" id="SSF55136">
    <property type="entry name" value="Probable bacterial effector-binding domain"/>
    <property type="match status" value="1"/>
</dbReference>
<reference evidence="2 3" key="1">
    <citation type="submission" date="2019-06" db="EMBL/GenBank/DDBJ databases">
        <title>Draft genome sequence of Miniimonas arenae KCTC 19750T isolated from sea sand.</title>
        <authorList>
            <person name="Park S.-J."/>
        </authorList>
    </citation>
    <scope>NUCLEOTIDE SEQUENCE [LARGE SCALE GENOMIC DNA]</scope>
    <source>
        <strain evidence="2 3">KCTC 19750</strain>
    </source>
</reference>
<dbReference type="SMART" id="SM00871">
    <property type="entry name" value="AraC_E_bind"/>
    <property type="match status" value="1"/>
</dbReference>
<dbReference type="InterPro" id="IPR029442">
    <property type="entry name" value="GyrI-like"/>
</dbReference>
<dbReference type="AlphaFoldDB" id="A0A5C5BBS7"/>
<dbReference type="OrthoDB" id="795001at2"/>
<feature type="domain" description="AraC effector-binding" evidence="1">
    <location>
        <begin position="31"/>
        <end position="186"/>
    </location>
</feature>
<gene>
    <name evidence="2" type="ORF">FH969_11955</name>
</gene>
<dbReference type="InterPro" id="IPR011256">
    <property type="entry name" value="Reg_factor_effector_dom_sf"/>
</dbReference>
<evidence type="ECO:0000259" key="1">
    <source>
        <dbReference type="SMART" id="SM00871"/>
    </source>
</evidence>
<dbReference type="Proteomes" id="UP000313849">
    <property type="component" value="Unassembled WGS sequence"/>
</dbReference>
<dbReference type="Pfam" id="PF06445">
    <property type="entry name" value="GyrI-like"/>
    <property type="match status" value="1"/>
</dbReference>
<evidence type="ECO:0000313" key="2">
    <source>
        <dbReference type="EMBL" id="TNU73336.1"/>
    </source>
</evidence>
<dbReference type="InterPro" id="IPR010499">
    <property type="entry name" value="AraC_E-bd"/>
</dbReference>
<keyword evidence="3" id="KW-1185">Reference proteome</keyword>
<sequence length="191" mass="20615">MPETVPSHDPPRTAAQRGRPMTLEIPEEPRRTVAWVTLEEVPTAVVRYEGATMATVGQAFDGAFPAVMQALEQAGLTFDVPALAVYHGDPQATFDLEVGCTLREPLPEEVTVGELVVRPSHLAAGEYATLSHLGSYDGLGASWQTLVEDVRGGGAETEPRWLEVYVSDPTSTAPEDLRTDLFVQVVVTDTV</sequence>
<proteinExistence type="predicted"/>